<dbReference type="STRING" id="1619046.US42_C0004G0038"/>
<dbReference type="InterPro" id="IPR029063">
    <property type="entry name" value="SAM-dependent_MTases_sf"/>
</dbReference>
<evidence type="ECO:0000313" key="4">
    <source>
        <dbReference type="Proteomes" id="UP000034849"/>
    </source>
</evidence>
<protein>
    <submittedName>
        <fullName evidence="3">Glycosyl transferase group 1</fullName>
    </submittedName>
</protein>
<dbReference type="PANTHER" id="PTHR12526:SF638">
    <property type="entry name" value="SPORE COAT PROTEIN SA"/>
    <property type="match status" value="1"/>
</dbReference>
<feature type="domain" description="Glycosyltransferase subfamily 4-like N-terminal" evidence="2">
    <location>
        <begin position="15"/>
        <end position="171"/>
    </location>
</feature>
<dbReference type="Pfam" id="PF13439">
    <property type="entry name" value="Glyco_transf_4"/>
    <property type="match status" value="1"/>
</dbReference>
<dbReference type="Pfam" id="PF00534">
    <property type="entry name" value="Glycos_transf_1"/>
    <property type="match status" value="1"/>
</dbReference>
<reference evidence="3 4" key="1">
    <citation type="journal article" date="2015" name="Nature">
        <title>rRNA introns, odd ribosomes, and small enigmatic genomes across a large radiation of phyla.</title>
        <authorList>
            <person name="Brown C.T."/>
            <person name="Hug L.A."/>
            <person name="Thomas B.C."/>
            <person name="Sharon I."/>
            <person name="Castelle C.J."/>
            <person name="Singh A."/>
            <person name="Wilkins M.J."/>
            <person name="Williams K.H."/>
            <person name="Banfield J.F."/>
        </authorList>
    </citation>
    <scope>NUCLEOTIDE SEQUENCE [LARGE SCALE GENOMIC DNA]</scope>
</reference>
<dbReference type="InterPro" id="IPR001296">
    <property type="entry name" value="Glyco_trans_1"/>
</dbReference>
<keyword evidence="3" id="KW-0808">Transferase</keyword>
<dbReference type="InterPro" id="IPR028098">
    <property type="entry name" value="Glyco_trans_4-like_N"/>
</dbReference>
<accession>A0A0G0IUR0</accession>
<sequence length="555" mass="64108">MGNRKVLVAINDLNFGGAQKLAVEQANRLFVLGYKVSFLIFFDNREQSFEKKILSGINIYKIKNSKFNFITFFRCFKFIYKNRFDLIFTHLFFSNTLVRAVSIFLWRKPFIISYEHNVYTGQKSSLSLQIDYFLSSRSDLIIAVSEEVKNYLIEKRINSKKILLVNNGINLLEPKNLVNLKRKELNISNDKFIIVSVGNVDYQKGHDILVEAANLIIKKFPNCIFLVCGNDSNKVMVDKIKAKIVKYGLENEFKLLGNRADVEEIVEAADIFVMPSRFEGLSIALLEAMSLKKAIVVSDIDSMKNILTNGNNGIFFSTEDPVDLAEKIIGLVPDSILREKLGRVAYSTVQNYSIENNVINIIKAVESLKKRKHYFFNKYNLNHQKSLKWTERSKEALELFKNINFTNKIIKIADLGCGDKKLFELINKLKNLEFTYKGFDIMPQADDVEKINLSENVINEEFDVVFCLGLIEYLKNIDFFFANLVKISNYVILSCVVSDYADYNEKVIRRKGWENYLSVKQLEMLIKKYGFEIIKSKMIDNGVTYLCILKKIETK</sequence>
<dbReference type="SUPFAM" id="SSF53756">
    <property type="entry name" value="UDP-Glycosyltransferase/glycogen phosphorylase"/>
    <property type="match status" value="1"/>
</dbReference>
<evidence type="ECO:0000259" key="1">
    <source>
        <dbReference type="Pfam" id="PF00534"/>
    </source>
</evidence>
<dbReference type="CDD" id="cd03801">
    <property type="entry name" value="GT4_PimA-like"/>
    <property type="match status" value="1"/>
</dbReference>
<dbReference type="SUPFAM" id="SSF53335">
    <property type="entry name" value="S-adenosyl-L-methionine-dependent methyltransferases"/>
    <property type="match status" value="1"/>
</dbReference>
<dbReference type="Gene3D" id="3.40.50.2000">
    <property type="entry name" value="Glycogen Phosphorylase B"/>
    <property type="match status" value="2"/>
</dbReference>
<dbReference type="AlphaFoldDB" id="A0A0G0IUR0"/>
<gene>
    <name evidence="3" type="ORF">US42_C0004G0038</name>
</gene>
<dbReference type="PANTHER" id="PTHR12526">
    <property type="entry name" value="GLYCOSYLTRANSFERASE"/>
    <property type="match status" value="1"/>
</dbReference>
<dbReference type="Proteomes" id="UP000034849">
    <property type="component" value="Unassembled WGS sequence"/>
</dbReference>
<evidence type="ECO:0000313" key="3">
    <source>
        <dbReference type="EMBL" id="KKQ27899.1"/>
    </source>
</evidence>
<dbReference type="GO" id="GO:0016757">
    <property type="term" value="F:glycosyltransferase activity"/>
    <property type="evidence" value="ECO:0007669"/>
    <property type="project" value="InterPro"/>
</dbReference>
<evidence type="ECO:0000259" key="2">
    <source>
        <dbReference type="Pfam" id="PF13439"/>
    </source>
</evidence>
<comment type="caution">
    <text evidence="3">The sequence shown here is derived from an EMBL/GenBank/DDBJ whole genome shotgun (WGS) entry which is preliminary data.</text>
</comment>
<name>A0A0G0IUR0_9BACT</name>
<dbReference type="Gene3D" id="3.40.50.150">
    <property type="entry name" value="Vaccinia Virus protein VP39"/>
    <property type="match status" value="1"/>
</dbReference>
<dbReference type="EMBL" id="LBSX01000004">
    <property type="protein sequence ID" value="KKQ27899.1"/>
    <property type="molecule type" value="Genomic_DNA"/>
</dbReference>
<feature type="domain" description="Glycosyl transferase family 1" evidence="1">
    <location>
        <begin position="181"/>
        <end position="346"/>
    </location>
</feature>
<proteinExistence type="predicted"/>
<organism evidence="3 4">
    <name type="scientific">Candidatus Magasanikbacteria bacterium GW2011_GWC2_37_14</name>
    <dbReference type="NCBI Taxonomy" id="1619046"/>
    <lineage>
        <taxon>Bacteria</taxon>
        <taxon>Candidatus Magasanikiibacteriota</taxon>
    </lineage>
</organism>